<comment type="similarity">
    <text evidence="2">Belongs to the methyl-accepting chemotaxis (MCP) protein family.</text>
</comment>
<dbReference type="PRINTS" id="PR00260">
    <property type="entry name" value="CHEMTRNSDUCR"/>
</dbReference>
<dbReference type="SUPFAM" id="SSF58104">
    <property type="entry name" value="Methyl-accepting chemotaxis protein (MCP) signaling domain"/>
    <property type="match status" value="1"/>
</dbReference>
<evidence type="ECO:0000313" key="5">
    <source>
        <dbReference type="EMBL" id="MDR5588827.1"/>
    </source>
</evidence>
<dbReference type="InterPro" id="IPR004089">
    <property type="entry name" value="MCPsignal_dom"/>
</dbReference>
<dbReference type="Gene3D" id="1.10.287.950">
    <property type="entry name" value="Methyl-accepting chemotaxis protein"/>
    <property type="match status" value="1"/>
</dbReference>
<dbReference type="Proteomes" id="UP001256646">
    <property type="component" value="Unassembled WGS sequence"/>
</dbReference>
<accession>A0ABU1EL75</accession>
<dbReference type="Pfam" id="PF10114">
    <property type="entry name" value="PocR"/>
    <property type="match status" value="1"/>
</dbReference>
<dbReference type="PANTHER" id="PTHR32089">
    <property type="entry name" value="METHYL-ACCEPTING CHEMOTAXIS PROTEIN MCPB"/>
    <property type="match status" value="1"/>
</dbReference>
<dbReference type="EMBL" id="JAVJAN010000062">
    <property type="protein sequence ID" value="MDR5588827.1"/>
    <property type="molecule type" value="Genomic_DNA"/>
</dbReference>
<dbReference type="RefSeq" id="WP_252211949.1">
    <property type="nucleotide sequence ID" value="NZ_JAVJAN010000062.1"/>
</dbReference>
<dbReference type="PANTHER" id="PTHR32089:SF112">
    <property type="entry name" value="LYSOZYME-LIKE PROTEIN-RELATED"/>
    <property type="match status" value="1"/>
</dbReference>
<sequence length="353" mass="38929">MKNTNLSNVKLTDVINVDTLQKILDAFSDTTGISTVAVDLDGPVTKMTKPSRFCMNLTRGTSEGLKRCNECDIKGGLKSGKSKKTTVYYCHAGLMDFAAPILIGNIQIGSLVGGQVLPQAPKEDKIRIVAKEIGINEDEYIDAVREIRVLSKESIEAAANLLFIIANTLSDVGYQKYIGKDLTKKLFEVSHNIYERITEVESYVNKVNEINSNLVNRFNTLITSANISADQVEEIDQVAKYINNVSSQTNLLGLNASIEASRAKEFGAGFGVIAQEIRKLSNMNSEQSKKIGTVLHSVKDSIFNMSEQIQDTNENVNENVEALNQIINSIFELHKDAELLETFGNKLSDLNNK</sequence>
<gene>
    <name evidence="5" type="ORF">RGC78_15260</name>
</gene>
<evidence type="ECO:0000256" key="1">
    <source>
        <dbReference type="ARBA" id="ARBA00023224"/>
    </source>
</evidence>
<keyword evidence="6" id="KW-1185">Reference proteome</keyword>
<organism evidence="5 6">
    <name type="scientific">Clostridium aquiflavi</name>
    <dbReference type="NCBI Taxonomy" id="3073603"/>
    <lineage>
        <taxon>Bacteria</taxon>
        <taxon>Bacillati</taxon>
        <taxon>Bacillota</taxon>
        <taxon>Clostridia</taxon>
        <taxon>Eubacteriales</taxon>
        <taxon>Clostridiaceae</taxon>
        <taxon>Clostridium</taxon>
    </lineage>
</organism>
<reference evidence="5 6" key="1">
    <citation type="submission" date="2023-09" db="EMBL/GenBank/DDBJ databases">
        <authorList>
            <person name="Zhai L."/>
        </authorList>
    </citation>
    <scope>NUCLEOTIDE SEQUENCE [LARGE SCALE GENOMIC DNA]</scope>
    <source>
        <strain evidence="5 6">5 N-1</strain>
    </source>
</reference>
<evidence type="ECO:0000313" key="6">
    <source>
        <dbReference type="Proteomes" id="UP001256646"/>
    </source>
</evidence>
<dbReference type="InterPro" id="IPR018771">
    <property type="entry name" value="PocR_dom"/>
</dbReference>
<evidence type="ECO:0000256" key="3">
    <source>
        <dbReference type="PROSITE-ProRule" id="PRU00284"/>
    </source>
</evidence>
<dbReference type="Pfam" id="PF00015">
    <property type="entry name" value="MCPsignal"/>
    <property type="match status" value="1"/>
</dbReference>
<evidence type="ECO:0000259" key="4">
    <source>
        <dbReference type="PROSITE" id="PS50111"/>
    </source>
</evidence>
<name>A0ABU1EL75_9CLOT</name>
<keyword evidence="1 3" id="KW-0807">Transducer</keyword>
<evidence type="ECO:0000256" key="2">
    <source>
        <dbReference type="ARBA" id="ARBA00029447"/>
    </source>
</evidence>
<dbReference type="InterPro" id="IPR004090">
    <property type="entry name" value="Chemotax_Me-accpt_rcpt"/>
</dbReference>
<feature type="domain" description="Methyl-accepting transducer" evidence="4">
    <location>
        <begin position="229"/>
        <end position="353"/>
    </location>
</feature>
<comment type="caution">
    <text evidence="5">The sequence shown here is derived from an EMBL/GenBank/DDBJ whole genome shotgun (WGS) entry which is preliminary data.</text>
</comment>
<protein>
    <submittedName>
        <fullName evidence="5">PocR ligand-binding domain-containing protein</fullName>
    </submittedName>
</protein>
<proteinExistence type="inferred from homology"/>
<dbReference type="PROSITE" id="PS50111">
    <property type="entry name" value="CHEMOTAXIS_TRANSDUC_2"/>
    <property type="match status" value="1"/>
</dbReference>